<dbReference type="AlphaFoldDB" id="A0A6C0ETT2"/>
<feature type="region of interest" description="Disordered" evidence="1">
    <location>
        <begin position="236"/>
        <end position="268"/>
    </location>
</feature>
<accession>A0A6C0ETT2</accession>
<feature type="compositionally biased region" description="Basic residues" evidence="1">
    <location>
        <begin position="244"/>
        <end position="268"/>
    </location>
</feature>
<reference evidence="2" key="1">
    <citation type="journal article" date="2020" name="Nature">
        <title>Giant virus diversity and host interactions through global metagenomics.</title>
        <authorList>
            <person name="Schulz F."/>
            <person name="Roux S."/>
            <person name="Paez-Espino D."/>
            <person name="Jungbluth S."/>
            <person name="Walsh D.A."/>
            <person name="Denef V.J."/>
            <person name="McMahon K.D."/>
            <person name="Konstantinidis K.T."/>
            <person name="Eloe-Fadrosh E.A."/>
            <person name="Kyrpides N.C."/>
            <person name="Woyke T."/>
        </authorList>
    </citation>
    <scope>NUCLEOTIDE SEQUENCE</scope>
    <source>
        <strain evidence="2">GVMAG-M-3300009155-48</strain>
    </source>
</reference>
<evidence type="ECO:0000313" key="2">
    <source>
        <dbReference type="EMBL" id="QHT31680.1"/>
    </source>
</evidence>
<dbReference type="EMBL" id="MN738924">
    <property type="protein sequence ID" value="QHT31680.1"/>
    <property type="molecule type" value="Genomic_DNA"/>
</dbReference>
<protein>
    <submittedName>
        <fullName evidence="2">Uncharacterized protein</fullName>
    </submittedName>
</protein>
<sequence length="268" mass="31891">MSSPKEVSSETVYQKRAVIPIGADLEKQRIIEMFEEKGLKGITLDNFHYKDSGFLKKLVNFFENGYIKRPDTFQRQRNMIQQYNEKQNYSNEQQKNDTVKSSINYLIGINEVFLEELEEKQHVTNEEKKFLKEVMFYDKFAGFVPNPGFHKADDTSLRILVEEEPWKTYNEIIDLVMTRLYLHLKVIDNEKDNNNNNNNKDENSMDVTHDEIFNDEIMNLNNRTAKLKQHMESLKKKFGGTNKKTIKNKLKKRKTKKMKINKKNKRRH</sequence>
<organism evidence="2">
    <name type="scientific">viral metagenome</name>
    <dbReference type="NCBI Taxonomy" id="1070528"/>
    <lineage>
        <taxon>unclassified sequences</taxon>
        <taxon>metagenomes</taxon>
        <taxon>organismal metagenomes</taxon>
    </lineage>
</organism>
<evidence type="ECO:0000256" key="1">
    <source>
        <dbReference type="SAM" id="MobiDB-lite"/>
    </source>
</evidence>
<proteinExistence type="predicted"/>
<name>A0A6C0ETT2_9ZZZZ</name>